<proteinExistence type="predicted"/>
<gene>
    <name evidence="1" type="ORF">201phi2-1p435</name>
</gene>
<reference evidence="1 2" key="1">
    <citation type="journal article" date="2008" name="Virology">
        <title>Characterization of Pseudomonas chlororaphis myovirus 201varphi2-1 via genomic sequencing, mass spectrometry, and electron microscopy.</title>
        <authorList>
            <person name="Thomas J.A."/>
            <person name="Rolando M.R."/>
            <person name="Carroll C.A."/>
            <person name="Shen P.S."/>
            <person name="Belnap D.M."/>
            <person name="Weintraub S.T."/>
            <person name="Serwer P."/>
            <person name="Hardies S.C."/>
        </authorList>
    </citation>
    <scope>NUCLEOTIDE SEQUENCE</scope>
</reference>
<sequence>MTTEAIVAAKAEHAATWTNTVTNIVGQVFKNKPDLTQLQSAHEVYVTLRDHFDSYPGPHSIRVNPKGDKQIQVILTLSELGDKPHIKIKPRYDVPSLVTGVEDGVDQA</sequence>
<dbReference type="RefSeq" id="YP_001957154.1">
    <property type="nucleotide sequence ID" value="NC_010821.1"/>
</dbReference>
<name>B3FJU3_BP201</name>
<evidence type="ECO:0000313" key="1">
    <source>
        <dbReference type="EMBL" id="ABY63258.1"/>
    </source>
</evidence>
<organismHost>
    <name type="scientific">Pseudomonas chlororaphis</name>
    <dbReference type="NCBI Taxonomy" id="587753"/>
</organismHost>
<accession>B3FJU3</accession>
<protein>
    <submittedName>
        <fullName evidence="1">Uncharacterized protein</fullName>
    </submittedName>
</protein>
<dbReference type="EMBL" id="EU197055">
    <property type="protein sequence ID" value="ABY63258.1"/>
    <property type="molecule type" value="Genomic_DNA"/>
</dbReference>
<organism evidence="1 2">
    <name type="scientific">Pseudomonas phage 201phi2-1</name>
    <name type="common">Pseudomonas chlororaphis phage 201phi2-1</name>
    <dbReference type="NCBI Taxonomy" id="198110"/>
    <lineage>
        <taxon>Viruses</taxon>
        <taxon>Duplodnaviria</taxon>
        <taxon>Heunggongvirae</taxon>
        <taxon>Uroviricota</taxon>
        <taxon>Caudoviricetes</taxon>
        <taxon>Chimalliviridae</taxon>
        <taxon>Serwervirus</taxon>
        <taxon>Serwervirus 201phi21</taxon>
    </lineage>
</organism>
<evidence type="ECO:0000313" key="2">
    <source>
        <dbReference type="Proteomes" id="UP000002421"/>
    </source>
</evidence>
<dbReference type="KEGG" id="vg:6372429"/>
<keyword evidence="2" id="KW-1185">Reference proteome</keyword>
<dbReference type="Proteomes" id="UP000002421">
    <property type="component" value="Segment"/>
</dbReference>